<evidence type="ECO:0008006" key="5">
    <source>
        <dbReference type="Google" id="ProtNLM"/>
    </source>
</evidence>
<dbReference type="GO" id="GO:0000271">
    <property type="term" value="P:polysaccharide biosynthetic process"/>
    <property type="evidence" value="ECO:0007669"/>
    <property type="project" value="InterPro"/>
</dbReference>
<dbReference type="SUPFAM" id="SSF48179">
    <property type="entry name" value="6-phosphogluconate dehydrogenase C-terminal domain-like"/>
    <property type="match status" value="1"/>
</dbReference>
<dbReference type="GO" id="GO:0016628">
    <property type="term" value="F:oxidoreductase activity, acting on the CH-CH group of donors, NAD or NADP as acceptor"/>
    <property type="evidence" value="ECO:0007669"/>
    <property type="project" value="InterPro"/>
</dbReference>
<dbReference type="InterPro" id="IPR036220">
    <property type="entry name" value="UDP-Glc/GDP-Man_DH_C_sf"/>
</dbReference>
<feature type="domain" description="UDP-glucose/GDP-mannose dehydrogenase dimerisation" evidence="2">
    <location>
        <begin position="208"/>
        <end position="293"/>
    </location>
</feature>
<gene>
    <name evidence="4" type="ORF">MNBD_GAMMA16-1936</name>
</gene>
<dbReference type="PIRSF" id="PIRSF500136">
    <property type="entry name" value="UDP_ManNAc_DH"/>
    <property type="match status" value="1"/>
</dbReference>
<protein>
    <recommendedName>
        <fullName evidence="5">UDP-N-acetylglucosamine 6-dehydrogenase</fullName>
    </recommendedName>
</protein>
<comment type="similarity">
    <text evidence="1">Belongs to the UDP-glucose/GDP-mannose dehydrogenase family.</text>
</comment>
<proteinExistence type="inferred from homology"/>
<sequence>MNKKELFNLMSNFNSNLATKERQAPLRVGVVGLGPVGTLSVKLAIRGGFEVVGYDRDSCRVNEFKFNNRTERKLLVSDNPECLADANIVLVAIRLDFDESGNIELEPLQNVARMLNALPSMQRLIVLESTAPPGVTRRFAKEWLQSARNDEFLVAHCPERLKVGDTEDDLLRVPRLVGGLCEESTQLTCQFLEHLGVRPVPVSAPEISELSKLLENVFLTVGIGLMGEVTRISHALSLNANEVAQAASSKPEGYFPFWPGAGIGGHCLPNDLRILRQIAVDTGVAAPLLDGVSNSIELMTPAVIDRLGILLEEHGLCFKNARIWIIGVGFKVGSSDLAHSPAYDLVRGLRRKSALPIYSDSNNKYFEIDDVSVERVPPETFPEGVVAAVVLAGDPSINLNVLDERIPVILDVGGAKSMPGNSSKMQVL</sequence>
<evidence type="ECO:0000259" key="2">
    <source>
        <dbReference type="Pfam" id="PF00984"/>
    </source>
</evidence>
<dbReference type="PANTHER" id="PTHR43491">
    <property type="entry name" value="UDP-N-ACETYL-D-MANNOSAMINE DEHYDROGENASE"/>
    <property type="match status" value="1"/>
</dbReference>
<dbReference type="InterPro" id="IPR014026">
    <property type="entry name" value="UDP-Glc/GDP-Man_DH_dimer"/>
</dbReference>
<dbReference type="AlphaFoldDB" id="A0A3B0ZA02"/>
<feature type="domain" description="UDP-glucose/GDP-mannose dehydrogenase N-terminal" evidence="3">
    <location>
        <begin position="27"/>
        <end position="186"/>
    </location>
</feature>
<dbReference type="EMBL" id="UOFO01000042">
    <property type="protein sequence ID" value="VAW84372.1"/>
    <property type="molecule type" value="Genomic_DNA"/>
</dbReference>
<dbReference type="InterPro" id="IPR008927">
    <property type="entry name" value="6-PGluconate_DH-like_C_sf"/>
</dbReference>
<dbReference type="PANTHER" id="PTHR43491:SF2">
    <property type="entry name" value="UDP-N-ACETYL-D-MANNOSAMINE DEHYDROGENASE"/>
    <property type="match status" value="1"/>
</dbReference>
<dbReference type="InterPro" id="IPR017476">
    <property type="entry name" value="UDP-Glc/GDP-Man"/>
</dbReference>
<accession>A0A3B0ZA02</accession>
<name>A0A3B0ZA02_9ZZZZ</name>
<dbReference type="SUPFAM" id="SSF51735">
    <property type="entry name" value="NAD(P)-binding Rossmann-fold domains"/>
    <property type="match status" value="1"/>
</dbReference>
<dbReference type="Pfam" id="PF00984">
    <property type="entry name" value="UDPG_MGDP_dh"/>
    <property type="match status" value="1"/>
</dbReference>
<evidence type="ECO:0000256" key="1">
    <source>
        <dbReference type="ARBA" id="ARBA00006601"/>
    </source>
</evidence>
<dbReference type="InterPro" id="IPR028359">
    <property type="entry name" value="UDP_ManNAc/GlcNAc_DH"/>
</dbReference>
<dbReference type="GO" id="GO:0051287">
    <property type="term" value="F:NAD binding"/>
    <property type="evidence" value="ECO:0007669"/>
    <property type="project" value="InterPro"/>
</dbReference>
<organism evidence="4">
    <name type="scientific">hydrothermal vent metagenome</name>
    <dbReference type="NCBI Taxonomy" id="652676"/>
    <lineage>
        <taxon>unclassified sequences</taxon>
        <taxon>metagenomes</taxon>
        <taxon>ecological metagenomes</taxon>
    </lineage>
</organism>
<dbReference type="InterPro" id="IPR036291">
    <property type="entry name" value="NAD(P)-bd_dom_sf"/>
</dbReference>
<dbReference type="PIRSF" id="PIRSF000124">
    <property type="entry name" value="UDPglc_GDPman_dh"/>
    <property type="match status" value="1"/>
</dbReference>
<dbReference type="GO" id="GO:0016616">
    <property type="term" value="F:oxidoreductase activity, acting on the CH-OH group of donors, NAD or NADP as acceptor"/>
    <property type="evidence" value="ECO:0007669"/>
    <property type="project" value="InterPro"/>
</dbReference>
<dbReference type="Pfam" id="PF03721">
    <property type="entry name" value="UDPG_MGDP_dh_N"/>
    <property type="match status" value="1"/>
</dbReference>
<dbReference type="Gene3D" id="3.40.50.720">
    <property type="entry name" value="NAD(P)-binding Rossmann-like Domain"/>
    <property type="match status" value="2"/>
</dbReference>
<evidence type="ECO:0000313" key="4">
    <source>
        <dbReference type="EMBL" id="VAW84372.1"/>
    </source>
</evidence>
<reference evidence="4" key="1">
    <citation type="submission" date="2018-06" db="EMBL/GenBank/DDBJ databases">
        <authorList>
            <person name="Zhirakovskaya E."/>
        </authorList>
    </citation>
    <scope>NUCLEOTIDE SEQUENCE</scope>
</reference>
<evidence type="ECO:0000259" key="3">
    <source>
        <dbReference type="Pfam" id="PF03721"/>
    </source>
</evidence>
<dbReference type="SUPFAM" id="SSF52413">
    <property type="entry name" value="UDP-glucose/GDP-mannose dehydrogenase C-terminal domain"/>
    <property type="match status" value="1"/>
</dbReference>
<dbReference type="InterPro" id="IPR001732">
    <property type="entry name" value="UDP-Glc/GDP-Man_DH_N"/>
</dbReference>